<reference evidence="3" key="4">
    <citation type="submission" date="2025-05" db="UniProtKB">
        <authorList>
            <consortium name="Ensembl"/>
        </authorList>
    </citation>
    <scope>IDENTIFICATION</scope>
</reference>
<feature type="signal peptide" evidence="1">
    <location>
        <begin position="1"/>
        <end position="27"/>
    </location>
</feature>
<dbReference type="EMBL" id="JW880375">
    <property type="protein sequence ID" value="AFP12892.1"/>
    <property type="molecule type" value="mRNA"/>
</dbReference>
<organism evidence="2">
    <name type="scientific">Callorhinchus milii</name>
    <name type="common">Ghost shark</name>
    <dbReference type="NCBI Taxonomy" id="7868"/>
    <lineage>
        <taxon>Eukaryota</taxon>
        <taxon>Metazoa</taxon>
        <taxon>Chordata</taxon>
        <taxon>Craniata</taxon>
        <taxon>Vertebrata</taxon>
        <taxon>Chondrichthyes</taxon>
        <taxon>Holocephali</taxon>
        <taxon>Chimaeriformes</taxon>
        <taxon>Callorhinchidae</taxon>
        <taxon>Callorhinchus</taxon>
    </lineage>
</organism>
<keyword evidence="4" id="KW-1185">Reference proteome</keyword>
<dbReference type="InterPro" id="IPR029375">
    <property type="entry name" value="CFAP141"/>
</dbReference>
<proteinExistence type="evidence at transcript level"/>
<reference evidence="2 4" key="3">
    <citation type="journal article" date="2014" name="Nature">
        <title>Elephant shark genome provides unique insights into gnathostome evolution.</title>
        <authorList>
            <consortium name="International Elephant Shark Genome Sequencing Consortium"/>
            <person name="Venkatesh B."/>
            <person name="Lee A.P."/>
            <person name="Ravi V."/>
            <person name="Maurya A.K."/>
            <person name="Lian M.M."/>
            <person name="Swann J.B."/>
            <person name="Ohta Y."/>
            <person name="Flajnik M.F."/>
            <person name="Sutoh Y."/>
            <person name="Kasahara M."/>
            <person name="Hoon S."/>
            <person name="Gangu V."/>
            <person name="Roy S.W."/>
            <person name="Irimia M."/>
            <person name="Korzh V."/>
            <person name="Kondrychyn I."/>
            <person name="Lim Z.W."/>
            <person name="Tay B.H."/>
            <person name="Tohari S."/>
            <person name="Kong K.W."/>
            <person name="Ho S."/>
            <person name="Lorente-Galdos B."/>
            <person name="Quilez J."/>
            <person name="Marques-Bonet T."/>
            <person name="Raney B.J."/>
            <person name="Ingham P.W."/>
            <person name="Tay A."/>
            <person name="Hillier L.W."/>
            <person name="Minx P."/>
            <person name="Boehm T."/>
            <person name="Wilson R.K."/>
            <person name="Brenner S."/>
            <person name="Warren W.C."/>
        </authorList>
    </citation>
    <scope>NUCLEOTIDE SEQUENCE</scope>
    <source>
        <tissue evidence="2">Intestine</tissue>
    </source>
</reference>
<evidence type="ECO:0000313" key="3">
    <source>
        <dbReference type="Ensembl" id="ENSCMIP00000025158.1"/>
    </source>
</evidence>
<evidence type="ECO:0000256" key="1">
    <source>
        <dbReference type="SAM" id="SignalP"/>
    </source>
</evidence>
<dbReference type="PANTHER" id="PTHR35818:SF1">
    <property type="entry name" value="CILIA- AND FLAGELLA-ASSOCIATED PROTEIN 141"/>
    <property type="match status" value="1"/>
</dbReference>
<dbReference type="Proteomes" id="UP000314986">
    <property type="component" value="Unassembled WGS sequence"/>
</dbReference>
<reference evidence="4" key="2">
    <citation type="journal article" date="2007" name="PLoS Biol.">
        <title>Survey sequencing and comparative analysis of the elephant shark (Callorhinchus milii) genome.</title>
        <authorList>
            <person name="Venkatesh B."/>
            <person name="Kirkness E.F."/>
            <person name="Loh Y.H."/>
            <person name="Halpern A.L."/>
            <person name="Lee A.P."/>
            <person name="Johnson J."/>
            <person name="Dandona N."/>
            <person name="Viswanathan L.D."/>
            <person name="Tay A."/>
            <person name="Venter J.C."/>
            <person name="Strausberg R.L."/>
            <person name="Brenner S."/>
        </authorList>
    </citation>
    <scope>NUCLEOTIDE SEQUENCE [LARGE SCALE GENOMIC DNA]</scope>
</reference>
<reference evidence="4" key="1">
    <citation type="journal article" date="2006" name="Science">
        <title>Ancient noncoding elements conserved in the human genome.</title>
        <authorList>
            <person name="Venkatesh B."/>
            <person name="Kirkness E.F."/>
            <person name="Loh Y.H."/>
            <person name="Halpern A.L."/>
            <person name="Lee A.P."/>
            <person name="Johnson J."/>
            <person name="Dandona N."/>
            <person name="Viswanathan L.D."/>
            <person name="Tay A."/>
            <person name="Venter J.C."/>
            <person name="Strausberg R.L."/>
            <person name="Brenner S."/>
        </authorList>
    </citation>
    <scope>NUCLEOTIDE SEQUENCE [LARGE SCALE GENOMIC DNA]</scope>
</reference>
<protein>
    <submittedName>
        <fullName evidence="2 3">Uncharacterized protein</fullName>
    </submittedName>
</protein>
<keyword evidence="1" id="KW-0732">Signal</keyword>
<feature type="chain" id="PRO_5044739669" evidence="1">
    <location>
        <begin position="28"/>
        <end position="111"/>
    </location>
</feature>
<dbReference type="AlphaFoldDB" id="V9LIL5"/>
<dbReference type="Pfam" id="PF15104">
    <property type="entry name" value="CFAP141"/>
    <property type="match status" value="1"/>
</dbReference>
<evidence type="ECO:0000313" key="4">
    <source>
        <dbReference type="Proteomes" id="UP000314986"/>
    </source>
</evidence>
<accession>V9LIL5</accession>
<dbReference type="Ensembl" id="ENSCMIT00000025571.1">
    <property type="protein sequence ID" value="ENSCMIP00000025158.1"/>
    <property type="gene ID" value="ENSCMIG00000011071.1"/>
</dbReference>
<dbReference type="PANTHER" id="PTHR35818">
    <property type="entry name" value="C1ORF189"/>
    <property type="match status" value="1"/>
</dbReference>
<evidence type="ECO:0000313" key="2">
    <source>
        <dbReference type="EMBL" id="AFP12892.1"/>
    </source>
</evidence>
<sequence length="111" mass="13314">MEVLGIFTVSCVLIIILFSFQKEQTICKIMKAQIRDRKALHKEQTIRLLEESALRRLIYMQKQEVQYEVEMSNRELVMIRRAALKLQLEAEYCQYEAELHNLGKTFYKERL</sequence>
<name>V9LIL5_CALMI</name>